<dbReference type="EC" id="2.7.7.87" evidence="3 13"/>
<feature type="binding site" evidence="14">
    <location>
        <position position="171"/>
    </location>
    <ligand>
        <name>L-threonine</name>
        <dbReference type="ChEBI" id="CHEBI:57926"/>
    </ligand>
</feature>
<dbReference type="Pfam" id="PF03481">
    <property type="entry name" value="Sua5_C"/>
    <property type="match status" value="1"/>
</dbReference>
<dbReference type="GO" id="GO:0005524">
    <property type="term" value="F:ATP binding"/>
    <property type="evidence" value="ECO:0007669"/>
    <property type="project" value="UniProtKB-UniRule"/>
</dbReference>
<evidence type="ECO:0000313" key="16">
    <source>
        <dbReference type="EMBL" id="SOU92588.1"/>
    </source>
</evidence>
<keyword evidence="9 13" id="KW-0547">Nucleotide-binding</keyword>
<protein>
    <recommendedName>
        <fullName evidence="4 13">Threonylcarbamoyl-AMP synthase</fullName>
        <shortName evidence="13">TC-AMP synthase</shortName>
        <ecNumber evidence="3 13">2.7.7.87</ecNumber>
    </recommendedName>
    <alternativeName>
        <fullName evidence="11 13">L-threonylcarbamoyladenylate synthase</fullName>
    </alternativeName>
</protein>
<evidence type="ECO:0000256" key="12">
    <source>
        <dbReference type="ARBA" id="ARBA00048366"/>
    </source>
</evidence>
<reference evidence="16" key="1">
    <citation type="submission" date="2017-12" db="EMBL/GenBank/DDBJ databases">
        <authorList>
            <consortium name="SysMetEx"/>
        </authorList>
    </citation>
    <scope>NUCLEOTIDE SEQUENCE</scope>
    <source>
        <strain evidence="16">Pb_238</strain>
    </source>
</reference>
<feature type="binding site" evidence="14">
    <location>
        <position position="133"/>
    </location>
    <ligand>
        <name>ATP</name>
        <dbReference type="ChEBI" id="CHEBI:30616"/>
    </ligand>
</feature>
<dbReference type="GO" id="GO:0003725">
    <property type="term" value="F:double-stranded RNA binding"/>
    <property type="evidence" value="ECO:0007669"/>
    <property type="project" value="UniProtKB-UniRule"/>
</dbReference>
<dbReference type="GO" id="GO:0061710">
    <property type="term" value="F:L-threonylcarbamoyladenylate synthase"/>
    <property type="evidence" value="ECO:0007669"/>
    <property type="project" value="UniProtKB-EC"/>
</dbReference>
<comment type="subcellular location">
    <subcellularLocation>
        <location evidence="1 13">Cytoplasm</location>
    </subcellularLocation>
</comment>
<dbReference type="PROSITE" id="PS51163">
    <property type="entry name" value="YRDC"/>
    <property type="match status" value="1"/>
</dbReference>
<feature type="binding site" evidence="14">
    <location>
        <position position="57"/>
    </location>
    <ligand>
        <name>L-threonine</name>
        <dbReference type="ChEBI" id="CHEBI:57926"/>
    </ligand>
</feature>
<dbReference type="PANTHER" id="PTHR17490:SF16">
    <property type="entry name" value="THREONYLCARBAMOYL-AMP SYNTHASE"/>
    <property type="match status" value="1"/>
</dbReference>
<evidence type="ECO:0000256" key="2">
    <source>
        <dbReference type="ARBA" id="ARBA00007663"/>
    </source>
</evidence>
<dbReference type="GO" id="GO:0000049">
    <property type="term" value="F:tRNA binding"/>
    <property type="evidence" value="ECO:0007669"/>
    <property type="project" value="TreeGrafter"/>
</dbReference>
<dbReference type="Pfam" id="PF01300">
    <property type="entry name" value="Sua5_yciO_yrdC"/>
    <property type="match status" value="1"/>
</dbReference>
<evidence type="ECO:0000256" key="6">
    <source>
        <dbReference type="ARBA" id="ARBA00022679"/>
    </source>
</evidence>
<comment type="function">
    <text evidence="13">Required for the formation of a threonylcarbamoyl group on adenosine at position 37 (t(6)A37) in tRNAs that read codons beginning with adenine.</text>
</comment>
<name>A0A2I2MFU5_9BACT</name>
<accession>A0A2I2MFU5</accession>
<evidence type="ECO:0000256" key="8">
    <source>
        <dbReference type="ARBA" id="ARBA00022695"/>
    </source>
</evidence>
<dbReference type="AlphaFoldDB" id="A0A2I2MFU5"/>
<sequence length="338" mass="36756">MIVGDIDRAVEHLRRGMTVVIPTETVYGLGADAANPTAVRRIFAIKGRPVSHPLIVHLESSGRLESWAEKIPPIAARLAERFWPGPLTLVLPRRPGVLTEVTGGQSTVAVRVPDHPVALSLLKAFGGGIAAPSANRFGHLSPTSSRDVYEEFGESAGMILEGGPCSFGVESTIVGFQENVPVILRPGAISSGTLEAFLGMRVLRSDSKDSSLRVPGSSLSHYAPETPLEVLPEEELGQRTLYLAARSRRVGILCRTVRPERFDREGLTPFSMPGDADGYARVLYAVLHFFDRAGVERILVEAPPRTAEWEAVNDRLGRAALLRIGKEYPEPSREESLR</sequence>
<dbReference type="SUPFAM" id="SSF55821">
    <property type="entry name" value="YrdC/RibB"/>
    <property type="match status" value="1"/>
</dbReference>
<evidence type="ECO:0000256" key="1">
    <source>
        <dbReference type="ARBA" id="ARBA00004496"/>
    </source>
</evidence>
<evidence type="ECO:0000256" key="13">
    <source>
        <dbReference type="PIRNR" id="PIRNR004930"/>
    </source>
</evidence>
<organism evidence="16">
    <name type="scientific">Leptospirillum ferriphilum</name>
    <dbReference type="NCBI Taxonomy" id="178606"/>
    <lineage>
        <taxon>Bacteria</taxon>
        <taxon>Pseudomonadati</taxon>
        <taxon>Nitrospirota</taxon>
        <taxon>Nitrospiria</taxon>
        <taxon>Nitrospirales</taxon>
        <taxon>Nitrospiraceae</taxon>
        <taxon>Leptospirillum</taxon>
    </lineage>
</organism>
<proteinExistence type="inferred from homology"/>
<keyword evidence="5 13" id="KW-0963">Cytoplasm</keyword>
<feature type="binding site" evidence="14">
    <location>
        <position position="25"/>
    </location>
    <ligand>
        <name>L-threonine</name>
        <dbReference type="ChEBI" id="CHEBI:57926"/>
    </ligand>
</feature>
<keyword evidence="10 13" id="KW-0067">ATP-binding</keyword>
<feature type="binding site" evidence="14">
    <location>
        <position position="107"/>
    </location>
    <ligand>
        <name>ATP</name>
        <dbReference type="ChEBI" id="CHEBI:30616"/>
    </ligand>
</feature>
<comment type="similarity">
    <text evidence="2 13">Belongs to the SUA5 family.</text>
</comment>
<dbReference type="InterPro" id="IPR005145">
    <property type="entry name" value="Sua5_C"/>
</dbReference>
<feature type="binding site" evidence="14">
    <location>
        <position position="185"/>
    </location>
    <ligand>
        <name>ATP</name>
        <dbReference type="ChEBI" id="CHEBI:30616"/>
    </ligand>
</feature>
<evidence type="ECO:0000256" key="10">
    <source>
        <dbReference type="ARBA" id="ARBA00022840"/>
    </source>
</evidence>
<dbReference type="InterPro" id="IPR017945">
    <property type="entry name" value="DHBP_synth_RibB-like_a/b_dom"/>
</dbReference>
<evidence type="ECO:0000256" key="5">
    <source>
        <dbReference type="ARBA" id="ARBA00022490"/>
    </source>
</evidence>
<keyword evidence="7 13" id="KW-0819">tRNA processing</keyword>
<dbReference type="PIRSF" id="PIRSF004930">
    <property type="entry name" value="Tln_factor_SUA5"/>
    <property type="match status" value="1"/>
</dbReference>
<feature type="domain" description="YrdC-like" evidence="15">
    <location>
        <begin position="3"/>
        <end position="189"/>
    </location>
</feature>
<evidence type="ECO:0000256" key="7">
    <source>
        <dbReference type="ARBA" id="ARBA00022694"/>
    </source>
</evidence>
<dbReference type="InterPro" id="IPR006070">
    <property type="entry name" value="Sua5-like_dom"/>
</dbReference>
<dbReference type="InterPro" id="IPR038385">
    <property type="entry name" value="Sua5/YwlC_C"/>
</dbReference>
<feature type="binding site" evidence="14">
    <location>
        <position position="111"/>
    </location>
    <ligand>
        <name>L-threonine</name>
        <dbReference type="ChEBI" id="CHEBI:57926"/>
    </ligand>
</feature>
<dbReference type="InterPro" id="IPR050156">
    <property type="entry name" value="TC-AMP_synthase_SUA5"/>
</dbReference>
<dbReference type="Gene3D" id="3.90.870.10">
    <property type="entry name" value="DHBP synthase"/>
    <property type="match status" value="1"/>
</dbReference>
<evidence type="ECO:0000256" key="3">
    <source>
        <dbReference type="ARBA" id="ARBA00012584"/>
    </source>
</evidence>
<dbReference type="GO" id="GO:0005737">
    <property type="term" value="C:cytoplasm"/>
    <property type="evidence" value="ECO:0007669"/>
    <property type="project" value="UniProtKB-SubCell"/>
</dbReference>
<dbReference type="GO" id="GO:0008033">
    <property type="term" value="P:tRNA processing"/>
    <property type="evidence" value="ECO:0007669"/>
    <property type="project" value="UniProtKB-KW"/>
</dbReference>
<dbReference type="InterPro" id="IPR010923">
    <property type="entry name" value="T(6)A37_SUA5"/>
</dbReference>
<dbReference type="GO" id="GO:0006450">
    <property type="term" value="P:regulation of translational fidelity"/>
    <property type="evidence" value="ECO:0007669"/>
    <property type="project" value="TreeGrafter"/>
</dbReference>
<evidence type="ECO:0000259" key="15">
    <source>
        <dbReference type="PROSITE" id="PS51163"/>
    </source>
</evidence>
<evidence type="ECO:0000256" key="4">
    <source>
        <dbReference type="ARBA" id="ARBA00015492"/>
    </source>
</evidence>
<evidence type="ECO:0000256" key="14">
    <source>
        <dbReference type="PIRSR" id="PIRSR004930-1"/>
    </source>
</evidence>
<evidence type="ECO:0000256" key="11">
    <source>
        <dbReference type="ARBA" id="ARBA00029774"/>
    </source>
</evidence>
<comment type="catalytic activity">
    <reaction evidence="12 13">
        <text>L-threonine + hydrogencarbonate + ATP = L-threonylcarbamoyladenylate + diphosphate + H2O</text>
        <dbReference type="Rhea" id="RHEA:36407"/>
        <dbReference type="ChEBI" id="CHEBI:15377"/>
        <dbReference type="ChEBI" id="CHEBI:17544"/>
        <dbReference type="ChEBI" id="CHEBI:30616"/>
        <dbReference type="ChEBI" id="CHEBI:33019"/>
        <dbReference type="ChEBI" id="CHEBI:57926"/>
        <dbReference type="ChEBI" id="CHEBI:73682"/>
        <dbReference type="EC" id="2.7.7.87"/>
    </reaction>
</comment>
<keyword evidence="8 13" id="KW-0548">Nucleotidyltransferase</keyword>
<dbReference type="NCBIfam" id="TIGR00057">
    <property type="entry name" value="L-threonylcarbamoyladenylate synthase"/>
    <property type="match status" value="1"/>
</dbReference>
<feature type="binding site" evidence="14">
    <location>
        <position position="222"/>
    </location>
    <ligand>
        <name>ATP</name>
        <dbReference type="ChEBI" id="CHEBI:30616"/>
    </ligand>
</feature>
<gene>
    <name evidence="16" type="ORF">LFTS_01215</name>
</gene>
<dbReference type="FunFam" id="3.90.870.10:FF:000009">
    <property type="entry name" value="Threonylcarbamoyl-AMP synthase, putative"/>
    <property type="match status" value="1"/>
</dbReference>
<dbReference type="RefSeq" id="WP_244901121.1">
    <property type="nucleotide sequence ID" value="NZ_OBMB01000001.1"/>
</dbReference>
<dbReference type="PANTHER" id="PTHR17490">
    <property type="entry name" value="SUA5"/>
    <property type="match status" value="1"/>
</dbReference>
<feature type="binding site" evidence="14">
    <location>
        <position position="131"/>
    </location>
    <ligand>
        <name>L-threonine</name>
        <dbReference type="ChEBI" id="CHEBI:57926"/>
    </ligand>
</feature>
<keyword evidence="6 13" id="KW-0808">Transferase</keyword>
<dbReference type="EMBL" id="LT966316">
    <property type="protein sequence ID" value="SOU92588.1"/>
    <property type="molecule type" value="Genomic_DNA"/>
</dbReference>
<evidence type="ECO:0000256" key="9">
    <source>
        <dbReference type="ARBA" id="ARBA00022741"/>
    </source>
</evidence>
<dbReference type="Gene3D" id="3.40.50.11030">
    <property type="entry name" value="Threonylcarbamoyl-AMP synthase, C-terminal domain"/>
    <property type="match status" value="1"/>
</dbReference>
<feature type="binding site" evidence="14">
    <location>
        <position position="48"/>
    </location>
    <ligand>
        <name>ATP</name>
        <dbReference type="ChEBI" id="CHEBI:30616"/>
    </ligand>
</feature>
<feature type="binding site" evidence="14">
    <location>
        <position position="141"/>
    </location>
    <ligand>
        <name>ATP</name>
        <dbReference type="ChEBI" id="CHEBI:30616"/>
    </ligand>
</feature>